<dbReference type="InterPro" id="IPR027417">
    <property type="entry name" value="P-loop_NTPase"/>
</dbReference>
<dbReference type="SUPFAM" id="SSF52540">
    <property type="entry name" value="P-loop containing nucleoside triphosphate hydrolases"/>
    <property type="match status" value="1"/>
</dbReference>
<sequence>MEPTSSGKVFIIGLPRTSTTSICLAMLELGYKTAHTAFTQKAFAQSDAMADTPIFCDYQLLDKTYPNSKFIYLVRDAELWLPSIKQLLQRMYTNLQRTDGGFNPIMKRCYNEVFSPLTQENIADDAFLLSCYEKHLQTAQAYFNGRESDLLTINISHKDSFAKLLSFLNKDKTCTEQSDFYKINIAGKVRAWQGIKHPLKVESTQNGKVDSKLFYL</sequence>
<dbReference type="EMBL" id="CP034759">
    <property type="protein sequence ID" value="QBG37890.1"/>
    <property type="molecule type" value="Genomic_DNA"/>
</dbReference>
<accession>A0A4V0ZGN2</accession>
<evidence type="ECO:0000313" key="2">
    <source>
        <dbReference type="Proteomes" id="UP000290244"/>
    </source>
</evidence>
<keyword evidence="2" id="KW-1185">Reference proteome</keyword>
<dbReference type="InterPro" id="IPR040632">
    <property type="entry name" value="Sulfotransfer_4"/>
</dbReference>
<dbReference type="Pfam" id="PF17784">
    <property type="entry name" value="Sulfotransfer_4"/>
    <property type="match status" value="2"/>
</dbReference>
<dbReference type="OrthoDB" id="7855297at2"/>
<proteinExistence type="predicted"/>
<dbReference type="PANTHER" id="PTHR36978">
    <property type="entry name" value="P-LOOP CONTAINING NUCLEOTIDE TRIPHOSPHATE HYDROLASE"/>
    <property type="match status" value="1"/>
</dbReference>
<dbReference type="Gene3D" id="3.40.50.300">
    <property type="entry name" value="P-loop containing nucleotide triphosphate hydrolases"/>
    <property type="match status" value="1"/>
</dbReference>
<dbReference type="PANTHER" id="PTHR36978:SF4">
    <property type="entry name" value="P-LOOP CONTAINING NUCLEOSIDE TRIPHOSPHATE HYDROLASE PROTEIN"/>
    <property type="match status" value="1"/>
</dbReference>
<dbReference type="GO" id="GO:0016740">
    <property type="term" value="F:transferase activity"/>
    <property type="evidence" value="ECO:0007669"/>
    <property type="project" value="UniProtKB-KW"/>
</dbReference>
<gene>
    <name evidence="1" type="ORF">EMK97_18895</name>
</gene>
<dbReference type="KEGG" id="lsd:EMK97_18895"/>
<dbReference type="Proteomes" id="UP000290244">
    <property type="component" value="Chromosome"/>
</dbReference>
<evidence type="ECO:0000313" key="1">
    <source>
        <dbReference type="EMBL" id="QBG37890.1"/>
    </source>
</evidence>
<dbReference type="AlphaFoldDB" id="A0A4V0ZGN2"/>
<name>A0A4V0ZGN2_9GAMM</name>
<reference evidence="1 2" key="1">
    <citation type="submission" date="2018-12" db="EMBL/GenBank/DDBJ databases">
        <title>Complete genome of Litorilituus sediminis.</title>
        <authorList>
            <person name="Liu A."/>
            <person name="Rong J."/>
        </authorList>
    </citation>
    <scope>NUCLEOTIDE SEQUENCE [LARGE SCALE GENOMIC DNA]</scope>
    <source>
        <strain evidence="1 2">JCM 17549</strain>
    </source>
</reference>
<organism evidence="1 2">
    <name type="scientific">Litorilituus sediminis</name>
    <dbReference type="NCBI Taxonomy" id="718192"/>
    <lineage>
        <taxon>Bacteria</taxon>
        <taxon>Pseudomonadati</taxon>
        <taxon>Pseudomonadota</taxon>
        <taxon>Gammaproteobacteria</taxon>
        <taxon>Alteromonadales</taxon>
        <taxon>Colwelliaceae</taxon>
        <taxon>Litorilituus</taxon>
    </lineage>
</organism>
<keyword evidence="1" id="KW-0808">Transferase</keyword>
<protein>
    <submittedName>
        <fullName evidence="1">Sulfotransferase family protein</fullName>
    </submittedName>
</protein>